<evidence type="ECO:0008006" key="3">
    <source>
        <dbReference type="Google" id="ProtNLM"/>
    </source>
</evidence>
<accession>A0ABR1MGF5</accession>
<sequence>MRAWCCASETFHTAVPLLLPIIHGRFTVAVFVGWPGLAGRPPCGAQTSWQPTTGENVARPFFTPNSMAWKTTDYRHVVVECEHILSPFLGGLSTSGLFPFVPRSPPPSSPSVLSIEPVVLPPVSGATDAKSPHLAWLGLLFPLSRLFRFSASFIPPHYQWEHRQRASCSSCQFLLFLLLFVFH</sequence>
<protein>
    <recommendedName>
        <fullName evidence="3">Secreted protein</fullName>
    </recommendedName>
</protein>
<comment type="caution">
    <text evidence="1">The sequence shown here is derived from an EMBL/GenBank/DDBJ whole genome shotgun (WGS) entry which is preliminary data.</text>
</comment>
<proteinExistence type="predicted"/>
<name>A0ABR1MGF5_9PEZI</name>
<evidence type="ECO:0000313" key="1">
    <source>
        <dbReference type="EMBL" id="KAK7547108.1"/>
    </source>
</evidence>
<evidence type="ECO:0000313" key="2">
    <source>
        <dbReference type="Proteomes" id="UP001365128"/>
    </source>
</evidence>
<reference evidence="1 2" key="1">
    <citation type="submission" date="2024-04" db="EMBL/GenBank/DDBJ databases">
        <title>Phyllosticta paracitricarpa is synonymous to the EU quarantine fungus P. citricarpa based on phylogenomic analyses.</title>
        <authorList>
            <consortium name="Lawrence Berkeley National Laboratory"/>
            <person name="Van Ingen-Buijs V.A."/>
            <person name="Van Westerhoven A.C."/>
            <person name="Haridas S."/>
            <person name="Skiadas P."/>
            <person name="Martin F."/>
            <person name="Groenewald J.Z."/>
            <person name="Crous P.W."/>
            <person name="Seidl M.F."/>
        </authorList>
    </citation>
    <scope>NUCLEOTIDE SEQUENCE [LARGE SCALE GENOMIC DNA]</scope>
    <source>
        <strain evidence="1 2">CBS 122670</strain>
    </source>
</reference>
<keyword evidence="2" id="KW-1185">Reference proteome</keyword>
<organism evidence="1 2">
    <name type="scientific">Phyllosticta citricarpa</name>
    <dbReference type="NCBI Taxonomy" id="55181"/>
    <lineage>
        <taxon>Eukaryota</taxon>
        <taxon>Fungi</taxon>
        <taxon>Dikarya</taxon>
        <taxon>Ascomycota</taxon>
        <taxon>Pezizomycotina</taxon>
        <taxon>Dothideomycetes</taxon>
        <taxon>Dothideomycetes incertae sedis</taxon>
        <taxon>Botryosphaeriales</taxon>
        <taxon>Phyllostictaceae</taxon>
        <taxon>Phyllosticta</taxon>
    </lineage>
</organism>
<dbReference type="EMBL" id="JBBPDW010000013">
    <property type="protein sequence ID" value="KAK7547108.1"/>
    <property type="molecule type" value="Genomic_DNA"/>
</dbReference>
<gene>
    <name evidence="1" type="ORF">IWX46DRAFT_70007</name>
</gene>
<dbReference type="Proteomes" id="UP001365128">
    <property type="component" value="Unassembled WGS sequence"/>
</dbReference>